<reference evidence="1 2" key="1">
    <citation type="journal article" date="2023" name="Life. Sci Alliance">
        <title>Evolutionary insights into 3D genome organization and epigenetic landscape of Vigna mungo.</title>
        <authorList>
            <person name="Junaid A."/>
            <person name="Singh B."/>
            <person name="Bhatia S."/>
        </authorList>
    </citation>
    <scope>NUCLEOTIDE SEQUENCE [LARGE SCALE GENOMIC DNA]</scope>
    <source>
        <strain evidence="1">Urdbean</strain>
    </source>
</reference>
<name>A0AAQ3S5G9_VIGMU</name>
<accession>A0AAQ3S5G9</accession>
<evidence type="ECO:0000313" key="2">
    <source>
        <dbReference type="Proteomes" id="UP001374535"/>
    </source>
</evidence>
<keyword evidence="2" id="KW-1185">Reference proteome</keyword>
<proteinExistence type="predicted"/>
<organism evidence="1 2">
    <name type="scientific">Vigna mungo</name>
    <name type="common">Black gram</name>
    <name type="synonym">Phaseolus mungo</name>
    <dbReference type="NCBI Taxonomy" id="3915"/>
    <lineage>
        <taxon>Eukaryota</taxon>
        <taxon>Viridiplantae</taxon>
        <taxon>Streptophyta</taxon>
        <taxon>Embryophyta</taxon>
        <taxon>Tracheophyta</taxon>
        <taxon>Spermatophyta</taxon>
        <taxon>Magnoliopsida</taxon>
        <taxon>eudicotyledons</taxon>
        <taxon>Gunneridae</taxon>
        <taxon>Pentapetalae</taxon>
        <taxon>rosids</taxon>
        <taxon>fabids</taxon>
        <taxon>Fabales</taxon>
        <taxon>Fabaceae</taxon>
        <taxon>Papilionoideae</taxon>
        <taxon>50 kb inversion clade</taxon>
        <taxon>NPAAA clade</taxon>
        <taxon>indigoferoid/millettioid clade</taxon>
        <taxon>Phaseoleae</taxon>
        <taxon>Vigna</taxon>
    </lineage>
</organism>
<dbReference type="AlphaFoldDB" id="A0AAQ3S5G9"/>
<gene>
    <name evidence="1" type="ORF">V8G54_010100</name>
</gene>
<protein>
    <submittedName>
        <fullName evidence="1">Uncharacterized protein</fullName>
    </submittedName>
</protein>
<dbReference type="EMBL" id="CP144698">
    <property type="protein sequence ID" value="WVZ17118.1"/>
    <property type="molecule type" value="Genomic_DNA"/>
</dbReference>
<dbReference type="Proteomes" id="UP001374535">
    <property type="component" value="Chromosome 3"/>
</dbReference>
<evidence type="ECO:0000313" key="1">
    <source>
        <dbReference type="EMBL" id="WVZ17118.1"/>
    </source>
</evidence>
<sequence>MCFGTISLASASTSSLICVLLSASMAYASLFCTVSVESLPKSAFFNTLSKYSFTDSSPCSSTWLGTVNPSEPFGLKFSISFNDVAHAKVISRSVKEMKIGEGEIVDRVMLMKKCCN</sequence>